<comment type="catalytic activity">
    <reaction evidence="9">
        <text>XMP + L-glutamine + ATP + H2O = GMP + L-glutamate + AMP + diphosphate + 2 H(+)</text>
        <dbReference type="Rhea" id="RHEA:11680"/>
        <dbReference type="ChEBI" id="CHEBI:15377"/>
        <dbReference type="ChEBI" id="CHEBI:15378"/>
        <dbReference type="ChEBI" id="CHEBI:29985"/>
        <dbReference type="ChEBI" id="CHEBI:30616"/>
        <dbReference type="ChEBI" id="CHEBI:33019"/>
        <dbReference type="ChEBI" id="CHEBI:57464"/>
        <dbReference type="ChEBI" id="CHEBI:58115"/>
        <dbReference type="ChEBI" id="CHEBI:58359"/>
        <dbReference type="ChEBI" id="CHEBI:456215"/>
        <dbReference type="EC" id="6.3.5.2"/>
    </reaction>
</comment>
<evidence type="ECO:0000256" key="9">
    <source>
        <dbReference type="HAMAP-Rule" id="MF_00344"/>
    </source>
</evidence>
<feature type="binding site" evidence="10">
    <location>
        <begin position="223"/>
        <end position="229"/>
    </location>
    <ligand>
        <name>ATP</name>
        <dbReference type="ChEBI" id="CHEBI:30616"/>
    </ligand>
</feature>
<evidence type="ECO:0000259" key="11">
    <source>
        <dbReference type="PROSITE" id="PS51553"/>
    </source>
</evidence>
<evidence type="ECO:0000256" key="8">
    <source>
        <dbReference type="ARBA" id="ARBA00022962"/>
    </source>
</evidence>
<dbReference type="PROSITE" id="PS51273">
    <property type="entry name" value="GATASE_TYPE_1"/>
    <property type="match status" value="1"/>
</dbReference>
<dbReference type="PROSITE" id="PS51553">
    <property type="entry name" value="GMPS_ATP_PPASE"/>
    <property type="match status" value="1"/>
</dbReference>
<dbReference type="Pfam" id="PF00117">
    <property type="entry name" value="GATase"/>
    <property type="match status" value="1"/>
</dbReference>
<dbReference type="Gene3D" id="3.30.300.10">
    <property type="match status" value="1"/>
</dbReference>
<dbReference type="InterPro" id="IPR017926">
    <property type="entry name" value="GATASE"/>
</dbReference>
<evidence type="ECO:0000256" key="6">
    <source>
        <dbReference type="ARBA" id="ARBA00022755"/>
    </source>
</evidence>
<keyword evidence="3 9" id="KW-0436">Ligase</keyword>
<feature type="domain" description="GMPS ATP-PPase" evidence="11">
    <location>
        <begin position="196"/>
        <end position="387"/>
    </location>
</feature>
<keyword evidence="6 9" id="KW-0658">Purine biosynthesis</keyword>
<evidence type="ECO:0000256" key="3">
    <source>
        <dbReference type="ARBA" id="ARBA00022598"/>
    </source>
</evidence>
<comment type="subunit">
    <text evidence="9">Homodimer.</text>
</comment>
<sequence length="512" mass="57960">MEHRGIIILDFGSQYTQLIARRIRELHIYSEILPYNASVEEIKKHNPKGIILSGGPASVYHPDAPKPDDKIFELGLPILGICYGLQLITHHFGGEVVKAERHEYGRAELEVLNHEDLFYNIPNEIHVWMSHGDRVTKLPEGFEPIARTYNAPFAAIRNKEKKIWGVQFHPEVAHTYMGKEILKNFAVKISGCSQDWTMGNFLMEKEVEIRQLVDGKKAICALSGGVDSSVAAVLVHNAIGDNLTCIFVDNGLLRKGEREKVEQTFRDNFHIPLIVVDAKDRFLKALKGVTDPEKKRKIIGNLFIEIFEEEAKKIPDVEFLVQGTLYPDVIESVSVKGPSAVIKTHHNVGGLPEKMNLKLIEPLRELFKDEVRELGKELGLPEEIVYRQPFPGPGLAIRIIGEVNEEDLNILREADAIVVEEIKKAGLYRQLWQSFAVLLPVQTVGVMGDYRTYEKVIAVRAVESVDGMTADWARLPYELLDRIMRRIINEVKGVNRVVYDITSKPPGTIEWE</sequence>
<keyword evidence="13" id="KW-1185">Reference proteome</keyword>
<dbReference type="Gene3D" id="3.40.50.620">
    <property type="entry name" value="HUPs"/>
    <property type="match status" value="1"/>
</dbReference>
<dbReference type="GO" id="GO:0003922">
    <property type="term" value="F:GMP synthase (glutamine-hydrolyzing) activity"/>
    <property type="evidence" value="ECO:0007669"/>
    <property type="project" value="UniProtKB-EC"/>
</dbReference>
<dbReference type="CDD" id="cd01997">
    <property type="entry name" value="GMP_synthase_C"/>
    <property type="match status" value="1"/>
</dbReference>
<dbReference type="PRINTS" id="PR00097">
    <property type="entry name" value="ANTSNTHASEII"/>
</dbReference>
<feature type="active site" evidence="9">
    <location>
        <position position="171"/>
    </location>
</feature>
<protein>
    <recommendedName>
        <fullName evidence="9">GMP synthase [glutamine-hydrolyzing]</fullName>
        <ecNumber evidence="9">6.3.5.2</ecNumber>
    </recommendedName>
    <alternativeName>
        <fullName evidence="9">GMP synthetase</fullName>
    </alternativeName>
    <alternativeName>
        <fullName evidence="9">Glutamine amidotransferase</fullName>
    </alternativeName>
</protein>
<evidence type="ECO:0000256" key="4">
    <source>
        <dbReference type="ARBA" id="ARBA00022741"/>
    </source>
</evidence>
<evidence type="ECO:0000256" key="7">
    <source>
        <dbReference type="ARBA" id="ARBA00022840"/>
    </source>
</evidence>
<dbReference type="NCBIfam" id="TIGR00884">
    <property type="entry name" value="guaA_Cterm"/>
    <property type="match status" value="1"/>
</dbReference>
<evidence type="ECO:0000256" key="1">
    <source>
        <dbReference type="ARBA" id="ARBA00002332"/>
    </source>
</evidence>
<comment type="function">
    <text evidence="1 9">Catalyzes the synthesis of GMP from XMP.</text>
</comment>
<dbReference type="EC" id="6.3.5.2" evidence="9"/>
<keyword evidence="8 9" id="KW-0315">Glutamine amidotransferase</keyword>
<dbReference type="RefSeq" id="WP_200674084.1">
    <property type="nucleotide sequence ID" value="NZ_JAACYA010000002.1"/>
</dbReference>
<dbReference type="Gene3D" id="3.40.50.880">
    <property type="match status" value="1"/>
</dbReference>
<keyword evidence="5 9" id="KW-0332">GMP biosynthesis</keyword>
<dbReference type="PRINTS" id="PR00096">
    <property type="entry name" value="GATASE"/>
</dbReference>
<dbReference type="InterPro" id="IPR014729">
    <property type="entry name" value="Rossmann-like_a/b/a_fold"/>
</dbReference>
<dbReference type="InterPro" id="IPR022955">
    <property type="entry name" value="GMP_synthase"/>
</dbReference>
<evidence type="ECO:0000256" key="2">
    <source>
        <dbReference type="ARBA" id="ARBA00005153"/>
    </source>
</evidence>
<organism evidence="12 13">
    <name type="scientific">Persephonella atlantica</name>
    <dbReference type="NCBI Taxonomy" id="2699429"/>
    <lineage>
        <taxon>Bacteria</taxon>
        <taxon>Pseudomonadati</taxon>
        <taxon>Aquificota</taxon>
        <taxon>Aquificia</taxon>
        <taxon>Aquificales</taxon>
        <taxon>Hydrogenothermaceae</taxon>
        <taxon>Persephonella</taxon>
    </lineage>
</organism>
<accession>A0ABS1GID3</accession>
<dbReference type="SUPFAM" id="SSF54810">
    <property type="entry name" value="GMP synthetase C-terminal dimerisation domain"/>
    <property type="match status" value="1"/>
</dbReference>
<evidence type="ECO:0000313" key="13">
    <source>
        <dbReference type="Proteomes" id="UP000772812"/>
    </source>
</evidence>
<feature type="active site" description="Nucleophile" evidence="9">
    <location>
        <position position="82"/>
    </location>
</feature>
<dbReference type="InterPro" id="IPR004739">
    <property type="entry name" value="GMP_synth_GATase"/>
</dbReference>
<comment type="pathway">
    <text evidence="2 9">Purine metabolism; GMP biosynthesis; GMP from XMP (L-Gln route): step 1/1.</text>
</comment>
<reference evidence="12 13" key="1">
    <citation type="journal article" date="2021" name="Syst. Appl. Microbiol.">
        <title>Persephonella atlantica sp. nov.: How to adapt to physico-chemical gradients in high temperature hydrothermal habitats.</title>
        <authorList>
            <person name="Francois D.X."/>
            <person name="Godfroy A."/>
            <person name="Mathien C."/>
            <person name="Aube J."/>
            <person name="Cathalot C."/>
            <person name="Lesongeur F."/>
            <person name="L'Haridon S."/>
            <person name="Philippon X."/>
            <person name="Roussel E.G."/>
        </authorList>
    </citation>
    <scope>NUCLEOTIDE SEQUENCE [LARGE SCALE GENOMIC DNA]</scope>
    <source>
        <strain evidence="12 13">MO1340</strain>
    </source>
</reference>
<dbReference type="PANTHER" id="PTHR11922:SF2">
    <property type="entry name" value="GMP SYNTHASE [GLUTAMINE-HYDROLYZING]"/>
    <property type="match status" value="1"/>
</dbReference>
<dbReference type="HAMAP" id="MF_00344">
    <property type="entry name" value="GMP_synthase"/>
    <property type="match status" value="1"/>
</dbReference>
<dbReference type="NCBIfam" id="NF000848">
    <property type="entry name" value="PRK00074.1"/>
    <property type="match status" value="1"/>
</dbReference>
<dbReference type="PRINTS" id="PR00099">
    <property type="entry name" value="CPSGATASE"/>
</dbReference>
<feature type="active site" evidence="9">
    <location>
        <position position="169"/>
    </location>
</feature>
<comment type="caution">
    <text evidence="12">The sequence shown here is derived from an EMBL/GenBank/DDBJ whole genome shotgun (WGS) entry which is preliminary data.</text>
</comment>
<keyword evidence="7 9" id="KW-0067">ATP-binding</keyword>
<evidence type="ECO:0000313" key="12">
    <source>
        <dbReference type="EMBL" id="MBK3332665.1"/>
    </source>
</evidence>
<proteinExistence type="inferred from homology"/>
<dbReference type="InterPro" id="IPR029062">
    <property type="entry name" value="Class_I_gatase-like"/>
</dbReference>
<dbReference type="PANTHER" id="PTHR11922">
    <property type="entry name" value="GMP SYNTHASE-RELATED"/>
    <property type="match status" value="1"/>
</dbReference>
<gene>
    <name evidence="9 12" type="primary">guaA</name>
    <name evidence="12" type="ORF">GWK41_06255</name>
</gene>
<keyword evidence="4 9" id="KW-0547">Nucleotide-binding</keyword>
<dbReference type="Pfam" id="PF00958">
    <property type="entry name" value="GMP_synt_C"/>
    <property type="match status" value="1"/>
</dbReference>
<evidence type="ECO:0000256" key="5">
    <source>
        <dbReference type="ARBA" id="ARBA00022749"/>
    </source>
</evidence>
<dbReference type="SUPFAM" id="SSF52317">
    <property type="entry name" value="Class I glutamine amidotransferase-like"/>
    <property type="match status" value="1"/>
</dbReference>
<dbReference type="CDD" id="cd01742">
    <property type="entry name" value="GATase1_GMP_Synthase"/>
    <property type="match status" value="1"/>
</dbReference>
<dbReference type="Pfam" id="PF03054">
    <property type="entry name" value="tRNA_Me_trans"/>
    <property type="match status" value="1"/>
</dbReference>
<dbReference type="EMBL" id="JAACYA010000002">
    <property type="protein sequence ID" value="MBK3332665.1"/>
    <property type="molecule type" value="Genomic_DNA"/>
</dbReference>
<dbReference type="SUPFAM" id="SSF52402">
    <property type="entry name" value="Adenine nucleotide alpha hydrolases-like"/>
    <property type="match status" value="1"/>
</dbReference>
<dbReference type="InterPro" id="IPR001674">
    <property type="entry name" value="GMP_synth_C"/>
</dbReference>
<dbReference type="Proteomes" id="UP000772812">
    <property type="component" value="Unassembled WGS sequence"/>
</dbReference>
<dbReference type="InterPro" id="IPR025777">
    <property type="entry name" value="GMPS_ATP_PPase_dom"/>
</dbReference>
<name>A0ABS1GID3_9AQUI</name>
<evidence type="ECO:0000256" key="10">
    <source>
        <dbReference type="PROSITE-ProRule" id="PRU00886"/>
    </source>
</evidence>
<dbReference type="NCBIfam" id="TIGR00888">
    <property type="entry name" value="guaA_Nterm"/>
    <property type="match status" value="1"/>
</dbReference>